<dbReference type="AlphaFoldDB" id="A0A7J8PR00"/>
<sequence>MHQICISMILTGTSKSTQEFSPKSMILRTLMTVAEV</sequence>
<dbReference type="EMBL" id="JABEZZ010000008">
    <property type="protein sequence ID" value="MBA0591701.1"/>
    <property type="molecule type" value="Genomic_DNA"/>
</dbReference>
<accession>A0A7J8PR00</accession>
<feature type="non-terminal residue" evidence="1">
    <location>
        <position position="36"/>
    </location>
</feature>
<organism evidence="1 2">
    <name type="scientific">Gossypium raimondii</name>
    <name type="common">Peruvian cotton</name>
    <name type="synonym">Gossypium klotzschianum subsp. raimondii</name>
    <dbReference type="NCBI Taxonomy" id="29730"/>
    <lineage>
        <taxon>Eukaryota</taxon>
        <taxon>Viridiplantae</taxon>
        <taxon>Streptophyta</taxon>
        <taxon>Embryophyta</taxon>
        <taxon>Tracheophyta</taxon>
        <taxon>Spermatophyta</taxon>
        <taxon>Magnoliopsida</taxon>
        <taxon>eudicotyledons</taxon>
        <taxon>Gunneridae</taxon>
        <taxon>Pentapetalae</taxon>
        <taxon>rosids</taxon>
        <taxon>malvids</taxon>
        <taxon>Malvales</taxon>
        <taxon>Malvaceae</taxon>
        <taxon>Malvoideae</taxon>
        <taxon>Gossypium</taxon>
    </lineage>
</organism>
<evidence type="ECO:0000313" key="1">
    <source>
        <dbReference type="EMBL" id="MBA0591701.1"/>
    </source>
</evidence>
<proteinExistence type="predicted"/>
<protein>
    <submittedName>
        <fullName evidence="1">Uncharacterized protein</fullName>
    </submittedName>
</protein>
<dbReference type="Proteomes" id="UP000593578">
    <property type="component" value="Unassembled WGS sequence"/>
</dbReference>
<name>A0A7J8PR00_GOSRA</name>
<comment type="caution">
    <text evidence="1">The sequence shown here is derived from an EMBL/GenBank/DDBJ whole genome shotgun (WGS) entry which is preliminary data.</text>
</comment>
<gene>
    <name evidence="1" type="ORF">Gorai_008704</name>
</gene>
<reference evidence="1 2" key="1">
    <citation type="journal article" date="2019" name="Genome Biol. Evol.">
        <title>Insights into the evolution of the New World diploid cottons (Gossypium, subgenus Houzingenia) based on genome sequencing.</title>
        <authorList>
            <person name="Grover C.E."/>
            <person name="Arick M.A. 2nd"/>
            <person name="Thrash A."/>
            <person name="Conover J.L."/>
            <person name="Sanders W.S."/>
            <person name="Peterson D.G."/>
            <person name="Frelichowski J.E."/>
            <person name="Scheffler J.A."/>
            <person name="Scheffler B.E."/>
            <person name="Wendel J.F."/>
        </authorList>
    </citation>
    <scope>NUCLEOTIDE SEQUENCE [LARGE SCALE GENOMIC DNA]</scope>
    <source>
        <strain evidence="1">8</strain>
        <tissue evidence="1">Leaf</tissue>
    </source>
</reference>
<evidence type="ECO:0000313" key="2">
    <source>
        <dbReference type="Proteomes" id="UP000593578"/>
    </source>
</evidence>